<comment type="similarity">
    <text evidence="4">Belongs to the methyl-accepting chemotaxis (MCP) protein family.</text>
</comment>
<keyword evidence="12" id="KW-1185">Reference proteome</keyword>
<dbReference type="GO" id="GO:0006935">
    <property type="term" value="P:chemotaxis"/>
    <property type="evidence" value="ECO:0007669"/>
    <property type="project" value="InterPro"/>
</dbReference>
<dbReference type="PROSITE" id="PS50192">
    <property type="entry name" value="T_SNARE"/>
    <property type="match status" value="1"/>
</dbReference>
<reference evidence="11 12" key="1">
    <citation type="journal article" date="2005" name="DNA Res.">
        <title>Complete genome sequence of the facultative anaerobic magnetotactic bacterium Magnetospirillum sp. strain AMB-1.</title>
        <authorList>
            <person name="Matsunaga T."/>
            <person name="Okamura Y."/>
            <person name="Fukuda Y."/>
            <person name="Wahyudi A.T."/>
            <person name="Murase Y."/>
            <person name="Takeyama H."/>
        </authorList>
    </citation>
    <scope>NUCLEOTIDE SEQUENCE [LARGE SCALE GENOMIC DNA]</scope>
    <source>
        <strain evidence="12">ATCC 700264 / AMB-1</strain>
    </source>
</reference>
<dbReference type="InterPro" id="IPR000727">
    <property type="entry name" value="T_SNARE_dom"/>
</dbReference>
<dbReference type="PANTHER" id="PTHR32089">
    <property type="entry name" value="METHYL-ACCEPTING CHEMOTAXIS PROTEIN MCPB"/>
    <property type="match status" value="1"/>
</dbReference>
<dbReference type="InterPro" id="IPR003660">
    <property type="entry name" value="HAMP_dom"/>
</dbReference>
<dbReference type="SUPFAM" id="SSF58104">
    <property type="entry name" value="Methyl-accepting chemotaxis protein (MCP) signaling domain"/>
    <property type="match status" value="1"/>
</dbReference>
<dbReference type="Proteomes" id="UP000007058">
    <property type="component" value="Chromosome"/>
</dbReference>
<dbReference type="GO" id="GO:0007165">
    <property type="term" value="P:signal transduction"/>
    <property type="evidence" value="ECO:0007669"/>
    <property type="project" value="UniProtKB-KW"/>
</dbReference>
<evidence type="ECO:0000256" key="2">
    <source>
        <dbReference type="ARBA" id="ARBA00022519"/>
    </source>
</evidence>
<dbReference type="InterPro" id="IPR004089">
    <property type="entry name" value="MCPsignal_dom"/>
</dbReference>
<dbReference type="Gene3D" id="1.10.8.500">
    <property type="entry name" value="HAMP domain in histidine kinase"/>
    <property type="match status" value="1"/>
</dbReference>
<dbReference type="OrthoDB" id="3378718at2"/>
<evidence type="ECO:0000256" key="5">
    <source>
        <dbReference type="PROSITE-ProRule" id="PRU00284"/>
    </source>
</evidence>
<feature type="domain" description="HAMP" evidence="10">
    <location>
        <begin position="306"/>
        <end position="359"/>
    </location>
</feature>
<proteinExistence type="inferred from homology"/>
<dbReference type="SMART" id="SM00304">
    <property type="entry name" value="HAMP"/>
    <property type="match status" value="1"/>
</dbReference>
<feature type="domain" description="Methyl-accepting transducer" evidence="8">
    <location>
        <begin position="386"/>
        <end position="626"/>
    </location>
</feature>
<evidence type="ECO:0000256" key="4">
    <source>
        <dbReference type="ARBA" id="ARBA00029447"/>
    </source>
</evidence>
<dbReference type="KEGG" id="mag:amb4076"/>
<keyword evidence="2" id="KW-1003">Cell membrane</keyword>
<dbReference type="CDD" id="cd06225">
    <property type="entry name" value="HAMP"/>
    <property type="match status" value="1"/>
</dbReference>
<comment type="subcellular location">
    <subcellularLocation>
        <location evidence="1">Cell inner membrane</location>
        <topology evidence="1">Multi-pass membrane protein</topology>
    </subcellularLocation>
</comment>
<keyword evidence="6" id="KW-0175">Coiled coil</keyword>
<dbReference type="Pfam" id="PF00015">
    <property type="entry name" value="MCPsignal"/>
    <property type="match status" value="1"/>
</dbReference>
<feature type="coiled-coil region" evidence="6">
    <location>
        <begin position="347"/>
        <end position="389"/>
    </location>
</feature>
<keyword evidence="7" id="KW-1133">Transmembrane helix</keyword>
<evidence type="ECO:0000259" key="10">
    <source>
        <dbReference type="PROSITE" id="PS50885"/>
    </source>
</evidence>
<evidence type="ECO:0000313" key="12">
    <source>
        <dbReference type="Proteomes" id="UP000007058"/>
    </source>
</evidence>
<evidence type="ECO:0000259" key="8">
    <source>
        <dbReference type="PROSITE" id="PS50111"/>
    </source>
</evidence>
<dbReference type="PROSITE" id="PS50111">
    <property type="entry name" value="CHEMOTAXIS_TRANSDUC_2"/>
    <property type="match status" value="1"/>
</dbReference>
<organism evidence="11 12">
    <name type="scientific">Paramagnetospirillum magneticum (strain ATCC 700264 / AMB-1)</name>
    <name type="common">Magnetospirillum magneticum</name>
    <dbReference type="NCBI Taxonomy" id="342108"/>
    <lineage>
        <taxon>Bacteria</taxon>
        <taxon>Pseudomonadati</taxon>
        <taxon>Pseudomonadota</taxon>
        <taxon>Alphaproteobacteria</taxon>
        <taxon>Rhodospirillales</taxon>
        <taxon>Magnetospirillaceae</taxon>
        <taxon>Paramagnetospirillum</taxon>
    </lineage>
</organism>
<dbReference type="PANTHER" id="PTHR32089:SF112">
    <property type="entry name" value="LYSOZYME-LIKE PROTEIN-RELATED"/>
    <property type="match status" value="1"/>
</dbReference>
<evidence type="ECO:0000256" key="3">
    <source>
        <dbReference type="ARBA" id="ARBA00023224"/>
    </source>
</evidence>
<evidence type="ECO:0000259" key="9">
    <source>
        <dbReference type="PROSITE" id="PS50192"/>
    </source>
</evidence>
<keyword evidence="3 5" id="KW-0807">Transducer</keyword>
<dbReference type="InterPro" id="IPR032255">
    <property type="entry name" value="HBM"/>
</dbReference>
<dbReference type="PRINTS" id="PR00260">
    <property type="entry name" value="CHEMTRNSDUCR"/>
</dbReference>
<dbReference type="GO" id="GO:0005886">
    <property type="term" value="C:plasma membrane"/>
    <property type="evidence" value="ECO:0007669"/>
    <property type="project" value="UniProtKB-SubCell"/>
</dbReference>
<evidence type="ECO:0000256" key="7">
    <source>
        <dbReference type="SAM" id="Phobius"/>
    </source>
</evidence>
<dbReference type="InterPro" id="IPR004090">
    <property type="entry name" value="Chemotax_Me-accpt_rcpt"/>
</dbReference>
<dbReference type="AlphaFoldDB" id="Q2VZU5"/>
<name>Q2VZU5_PARM1</name>
<dbReference type="RefSeq" id="WP_011386427.1">
    <property type="nucleotide sequence ID" value="NC_007626.1"/>
</dbReference>
<dbReference type="Gene3D" id="1.10.287.950">
    <property type="entry name" value="Methyl-accepting chemotaxis protein"/>
    <property type="match status" value="1"/>
</dbReference>
<dbReference type="PROSITE" id="PS50885">
    <property type="entry name" value="HAMP"/>
    <property type="match status" value="1"/>
</dbReference>
<dbReference type="HOGENOM" id="CLU_000445_107_27_5"/>
<evidence type="ECO:0000256" key="6">
    <source>
        <dbReference type="SAM" id="Coils"/>
    </source>
</evidence>
<sequence>MSRVLSRFSLKVQIGSLVALAGLVLGICMAVLWTARGATEEVNHHLNRETAIAQRAASLDSALLNARRNEKDFLLRRSDKYAAEHAKTIAAALAALAGIAEALPEGDGRRLQLEAVRKGAADYTQAFRTVTENEIRVGLSEKDGLLGALRTSVHEVETALKAHDEPRLQILMLMMRRHEKDFLARLDSKYMDDLAKRGTEFDKALAASALSSADRAPIAERMAAYQRDFRLAAQAMLDSRDSAKVMSETYAAMAPAVQALGDAARQGMEAARDEADRVNLSAGRAMTWVMLAGFAAMLVIGTAIARSIYRPLTAMTGVMGRLAKGDMTVEIPDQDRGDEVGAMARSVQRFKEDLTEVERLRAAQEEERRKAERDKIAALQGMAETVERETRAAVDRIAEMTRRMADNAGGMALSASAVGDNSQSVAAAATQALANAQTVAAAAEELSASIHEIANQVGTASTVTSTAVEASNQASRTISQLSETVNRIGEVANLINDIASQTNLLALNATIEAARAGEAGKGFAVVANEVKNLANQTAKATEEITAQIVAIQTTTQDAVRSVGEITQAIGDVQGVSAAVATAIEEQGAATQEIARNVAQTSDAANEVADRIAKVSTEAAHTGERAAQVGSVSSEVAGGIDHLREILIRVVRTATKEVNRRHKPRYRLDADGTITAGGSVMAARMVNCSEGGFTAAGDFPGLRASSRVELTLPGIPFPLAAVIKDFEHGRLHGKFEFPEAQMGNWTEAFARLVAGLSPLEDAA</sequence>
<dbReference type="EMBL" id="AP007255">
    <property type="protein sequence ID" value="BAE52880.1"/>
    <property type="molecule type" value="Genomic_DNA"/>
</dbReference>
<evidence type="ECO:0000256" key="1">
    <source>
        <dbReference type="ARBA" id="ARBA00004429"/>
    </source>
</evidence>
<dbReference type="SMART" id="SM01358">
    <property type="entry name" value="HBM"/>
    <property type="match status" value="1"/>
</dbReference>
<feature type="transmembrane region" description="Helical" evidence="7">
    <location>
        <begin position="285"/>
        <end position="305"/>
    </location>
</feature>
<feature type="domain" description="T-SNARE coiled-coil homology" evidence="9">
    <location>
        <begin position="552"/>
        <end position="614"/>
    </location>
</feature>
<accession>Q2VZU5</accession>
<gene>
    <name evidence="11" type="ordered locus">amb4076</name>
</gene>
<protein>
    <submittedName>
        <fullName evidence="11">Methyl-accepting chemotaxis protein</fullName>
    </submittedName>
</protein>
<dbReference type="SMART" id="SM00283">
    <property type="entry name" value="MA"/>
    <property type="match status" value="1"/>
</dbReference>
<keyword evidence="7" id="KW-0812">Transmembrane</keyword>
<dbReference type="GO" id="GO:0004888">
    <property type="term" value="F:transmembrane signaling receptor activity"/>
    <property type="evidence" value="ECO:0007669"/>
    <property type="project" value="InterPro"/>
</dbReference>
<dbReference type="STRING" id="342108.amb4076"/>
<keyword evidence="7" id="KW-0472">Membrane</keyword>
<dbReference type="Pfam" id="PF00672">
    <property type="entry name" value="HAMP"/>
    <property type="match status" value="1"/>
</dbReference>
<evidence type="ECO:0000313" key="11">
    <source>
        <dbReference type="EMBL" id="BAE52880.1"/>
    </source>
</evidence>
<keyword evidence="2" id="KW-0997">Cell inner membrane</keyword>